<keyword evidence="8" id="KW-1185">Reference proteome</keyword>
<evidence type="ECO:0000256" key="3">
    <source>
        <dbReference type="ARBA" id="ARBA00022692"/>
    </source>
</evidence>
<dbReference type="EMBL" id="PDCK01000042">
    <property type="protein sequence ID" value="PRQ38209.1"/>
    <property type="molecule type" value="Genomic_DNA"/>
</dbReference>
<dbReference type="InterPro" id="IPR030184">
    <property type="entry name" value="WAT1-related"/>
</dbReference>
<evidence type="ECO:0000256" key="4">
    <source>
        <dbReference type="ARBA" id="ARBA00022989"/>
    </source>
</evidence>
<dbReference type="InterPro" id="IPR004813">
    <property type="entry name" value="OPT"/>
</dbReference>
<reference evidence="7 8" key="1">
    <citation type="journal article" date="2018" name="Nat. Genet.">
        <title>The Rosa genome provides new insights in the design of modern roses.</title>
        <authorList>
            <person name="Bendahmane M."/>
        </authorList>
    </citation>
    <scope>NUCLEOTIDE SEQUENCE [LARGE SCALE GENOMIC DNA]</scope>
    <source>
        <strain evidence="8">cv. Old Blush</strain>
    </source>
</reference>
<comment type="subcellular location">
    <subcellularLocation>
        <location evidence="1">Membrane</location>
        <topology evidence="1">Multi-pass membrane protein</topology>
    </subcellularLocation>
</comment>
<feature type="transmembrane region" description="Helical" evidence="6">
    <location>
        <begin position="27"/>
        <end position="48"/>
    </location>
</feature>
<keyword evidence="3 6" id="KW-0812">Transmembrane</keyword>
<feature type="transmembrane region" description="Helical" evidence="6">
    <location>
        <begin position="68"/>
        <end position="86"/>
    </location>
</feature>
<gene>
    <name evidence="7" type="ORF">RchiOBHm_Chr4g0411271</name>
</gene>
<sequence length="250" mass="27391">MAASVTKLIPFFVFVLLADQQTGLRSLYLFSVGSSCLVYLGQLIFSFVMKSHVGHSIKDCSFGFSYSWHGYVNLIPAFTFVLAVIFRMEKIDRRSCSTLAKTLGTIVSISGAFIVTLYKGPPQLMTASVDLLSHNKLFLPQSNWVIGGMLLGFYCVVAAAFLIVQVKSVKVDTLTKLSKDSSAWALNPKLRLFAVLYSGVFGSAFQVGLFSLVPLRKVMVMDYKLTYPNGTATTMLINSFHTKSGAELSG</sequence>
<dbReference type="Pfam" id="PF03169">
    <property type="entry name" value="OPT"/>
    <property type="match status" value="1"/>
</dbReference>
<feature type="transmembrane region" description="Helical" evidence="6">
    <location>
        <begin position="190"/>
        <end position="213"/>
    </location>
</feature>
<evidence type="ECO:0000313" key="8">
    <source>
        <dbReference type="Proteomes" id="UP000238479"/>
    </source>
</evidence>
<dbReference type="Proteomes" id="UP000238479">
    <property type="component" value="Chromosome 4"/>
</dbReference>
<keyword evidence="5 6" id="KW-0472">Membrane</keyword>
<dbReference type="GO" id="GO:0035673">
    <property type="term" value="F:oligopeptide transmembrane transporter activity"/>
    <property type="evidence" value="ECO:0007669"/>
    <property type="project" value="InterPro"/>
</dbReference>
<evidence type="ECO:0000313" key="7">
    <source>
        <dbReference type="EMBL" id="PRQ38209.1"/>
    </source>
</evidence>
<name>A0A2P6QVN5_ROSCH</name>
<evidence type="ECO:0000256" key="1">
    <source>
        <dbReference type="ARBA" id="ARBA00004141"/>
    </source>
</evidence>
<keyword evidence="2" id="KW-0813">Transport</keyword>
<comment type="caution">
    <text evidence="7">The sequence shown here is derived from an EMBL/GenBank/DDBJ whole genome shotgun (WGS) entry which is preliminary data.</text>
</comment>
<feature type="transmembrane region" description="Helical" evidence="6">
    <location>
        <begin position="98"/>
        <end position="118"/>
    </location>
</feature>
<organism evidence="7 8">
    <name type="scientific">Rosa chinensis</name>
    <name type="common">China rose</name>
    <dbReference type="NCBI Taxonomy" id="74649"/>
    <lineage>
        <taxon>Eukaryota</taxon>
        <taxon>Viridiplantae</taxon>
        <taxon>Streptophyta</taxon>
        <taxon>Embryophyta</taxon>
        <taxon>Tracheophyta</taxon>
        <taxon>Spermatophyta</taxon>
        <taxon>Magnoliopsida</taxon>
        <taxon>eudicotyledons</taxon>
        <taxon>Gunneridae</taxon>
        <taxon>Pentapetalae</taxon>
        <taxon>rosids</taxon>
        <taxon>fabids</taxon>
        <taxon>Rosales</taxon>
        <taxon>Rosaceae</taxon>
        <taxon>Rosoideae</taxon>
        <taxon>Rosoideae incertae sedis</taxon>
        <taxon>Rosa</taxon>
    </lineage>
</organism>
<keyword evidence="4 6" id="KW-1133">Transmembrane helix</keyword>
<dbReference type="AlphaFoldDB" id="A0A2P6QVN5"/>
<dbReference type="STRING" id="74649.A0A2P6QVN5"/>
<dbReference type="GO" id="GO:0016020">
    <property type="term" value="C:membrane"/>
    <property type="evidence" value="ECO:0007669"/>
    <property type="project" value="UniProtKB-SubCell"/>
</dbReference>
<evidence type="ECO:0000256" key="6">
    <source>
        <dbReference type="SAM" id="Phobius"/>
    </source>
</evidence>
<proteinExistence type="predicted"/>
<evidence type="ECO:0000256" key="2">
    <source>
        <dbReference type="ARBA" id="ARBA00022448"/>
    </source>
</evidence>
<evidence type="ECO:0000256" key="5">
    <source>
        <dbReference type="ARBA" id="ARBA00023136"/>
    </source>
</evidence>
<protein>
    <submittedName>
        <fullName evidence="7">Putative oligopeptide transporter, OPT superfamily</fullName>
    </submittedName>
</protein>
<accession>A0A2P6QVN5</accession>
<dbReference type="PANTHER" id="PTHR31218">
    <property type="entry name" value="WAT1-RELATED PROTEIN"/>
    <property type="match status" value="1"/>
</dbReference>
<dbReference type="Gramene" id="PRQ38209">
    <property type="protein sequence ID" value="PRQ38209"/>
    <property type="gene ID" value="RchiOBHm_Chr4g0411271"/>
</dbReference>
<feature type="transmembrane region" description="Helical" evidence="6">
    <location>
        <begin position="144"/>
        <end position="169"/>
    </location>
</feature>